<reference evidence="3" key="1">
    <citation type="journal article" date="2019" name="Int. J. Syst. Evol. Microbiol.">
        <title>The Global Catalogue of Microorganisms (GCM) 10K type strain sequencing project: providing services to taxonomists for standard genome sequencing and annotation.</title>
        <authorList>
            <consortium name="The Broad Institute Genomics Platform"/>
            <consortium name="The Broad Institute Genome Sequencing Center for Infectious Disease"/>
            <person name="Wu L."/>
            <person name="Ma J."/>
        </authorList>
    </citation>
    <scope>NUCLEOTIDE SEQUENCE [LARGE SCALE GENOMIC DNA]</scope>
    <source>
        <strain evidence="3">JCM 17442</strain>
    </source>
</reference>
<comment type="caution">
    <text evidence="2">The sequence shown here is derived from an EMBL/GenBank/DDBJ whole genome shotgun (WGS) entry which is preliminary data.</text>
</comment>
<dbReference type="Proteomes" id="UP001501594">
    <property type="component" value="Unassembled WGS sequence"/>
</dbReference>
<evidence type="ECO:0000313" key="2">
    <source>
        <dbReference type="EMBL" id="GAA4265583.1"/>
    </source>
</evidence>
<accession>A0ABP8E036</accession>
<protein>
    <submittedName>
        <fullName evidence="2">Pentapeptide repeat-containing protein</fullName>
    </submittedName>
</protein>
<evidence type="ECO:0000256" key="1">
    <source>
        <dbReference type="SAM" id="MobiDB-lite"/>
    </source>
</evidence>
<dbReference type="SUPFAM" id="SSF141571">
    <property type="entry name" value="Pentapeptide repeat-like"/>
    <property type="match status" value="1"/>
</dbReference>
<keyword evidence="3" id="KW-1185">Reference proteome</keyword>
<sequence>MDRRYRSGMAKPKKGLEAPRVDEPDPQDLTEIAAEELGSRESHDARHVASADLSEYDLEGSTFSECLLEGLTLGSTRLRGSRFIESVVTDSFAPELSAARTTWRTIRIDRPRWGSAELFDASLESVRISGGKIDFLNLRGSVLTDVVIEGCSIGELDLGQVRATRVALVDCRIGTLDVSGASLSSVDLRSSTFDRIDGLDGLRGAIIDDSQLSLLAELFAAQLGVIVE</sequence>
<feature type="compositionally biased region" description="Basic and acidic residues" evidence="1">
    <location>
        <begin position="14"/>
        <end position="23"/>
    </location>
</feature>
<proteinExistence type="predicted"/>
<evidence type="ECO:0000313" key="3">
    <source>
        <dbReference type="Proteomes" id="UP001501594"/>
    </source>
</evidence>
<feature type="region of interest" description="Disordered" evidence="1">
    <location>
        <begin position="1"/>
        <end position="27"/>
    </location>
</feature>
<name>A0ABP8E036_9MICO</name>
<dbReference type="EMBL" id="BAABAU010000001">
    <property type="protein sequence ID" value="GAA4265583.1"/>
    <property type="molecule type" value="Genomic_DNA"/>
</dbReference>
<organism evidence="2 3">
    <name type="scientific">Frondihabitans peucedani</name>
    <dbReference type="NCBI Taxonomy" id="598626"/>
    <lineage>
        <taxon>Bacteria</taxon>
        <taxon>Bacillati</taxon>
        <taxon>Actinomycetota</taxon>
        <taxon>Actinomycetes</taxon>
        <taxon>Micrococcales</taxon>
        <taxon>Microbacteriaceae</taxon>
        <taxon>Frondihabitans</taxon>
    </lineage>
</organism>
<dbReference type="Gene3D" id="2.160.20.80">
    <property type="entry name" value="E3 ubiquitin-protein ligase SopA"/>
    <property type="match status" value="1"/>
</dbReference>
<gene>
    <name evidence="2" type="ORF">GCM10022256_11950</name>
</gene>